<evidence type="ECO:0000313" key="1">
    <source>
        <dbReference type="EMBL" id="KAI4870007.1"/>
    </source>
</evidence>
<dbReference type="Proteomes" id="UP001497700">
    <property type="component" value="Unassembled WGS sequence"/>
</dbReference>
<proteinExistence type="predicted"/>
<evidence type="ECO:0000313" key="2">
    <source>
        <dbReference type="Proteomes" id="UP001497700"/>
    </source>
</evidence>
<protein>
    <submittedName>
        <fullName evidence="1">Uncharacterized protein</fullName>
    </submittedName>
</protein>
<sequence>MAGSRAPEDSSPQQERACDTSHFRFLDLPLELRQEVYAHLLVQESPIQCSRVWFTTAARHLRRLAREGAVDCCDQNFGCAHYDTRLRPRTGILRACRQTSDEALDVMYAGSTFRVALESRSAFLRFFAAVGAANLRRVRRLALVASTHYYSYRISGPGEEQWQFFRPAALDADAWAALLGGLVSLEFVMLVPIWGHHSGWPVWVEQLETVLGFVGEHVDEETDVTVDDNYSMFLCEAVDRCFTKPFRRVRTKEGDSYYYKTRFDPENITGPIESDEG</sequence>
<gene>
    <name evidence="1" type="ORF">F4820DRAFT_317479</name>
</gene>
<keyword evidence="2" id="KW-1185">Reference proteome</keyword>
<comment type="caution">
    <text evidence="1">The sequence shown here is derived from an EMBL/GenBank/DDBJ whole genome shotgun (WGS) entry which is preliminary data.</text>
</comment>
<reference evidence="1 2" key="1">
    <citation type="journal article" date="2022" name="New Phytol.">
        <title>Ecological generalism drives hyperdiversity of secondary metabolite gene clusters in xylarialean endophytes.</title>
        <authorList>
            <person name="Franco M.E.E."/>
            <person name="Wisecaver J.H."/>
            <person name="Arnold A.E."/>
            <person name="Ju Y.M."/>
            <person name="Slot J.C."/>
            <person name="Ahrendt S."/>
            <person name="Moore L.P."/>
            <person name="Eastman K.E."/>
            <person name="Scott K."/>
            <person name="Konkel Z."/>
            <person name="Mondo S.J."/>
            <person name="Kuo A."/>
            <person name="Hayes R.D."/>
            <person name="Haridas S."/>
            <person name="Andreopoulos B."/>
            <person name="Riley R."/>
            <person name="LaButti K."/>
            <person name="Pangilinan J."/>
            <person name="Lipzen A."/>
            <person name="Amirebrahimi M."/>
            <person name="Yan J."/>
            <person name="Adam C."/>
            <person name="Keymanesh K."/>
            <person name="Ng V."/>
            <person name="Louie K."/>
            <person name="Northen T."/>
            <person name="Drula E."/>
            <person name="Henrissat B."/>
            <person name="Hsieh H.M."/>
            <person name="Youens-Clark K."/>
            <person name="Lutzoni F."/>
            <person name="Miadlikowska J."/>
            <person name="Eastwood D.C."/>
            <person name="Hamelin R.C."/>
            <person name="Grigoriev I.V."/>
            <person name="U'Ren J.M."/>
        </authorList>
    </citation>
    <scope>NUCLEOTIDE SEQUENCE [LARGE SCALE GENOMIC DNA]</scope>
    <source>
        <strain evidence="1 2">CBS 119005</strain>
    </source>
</reference>
<accession>A0ACB9ZE60</accession>
<dbReference type="EMBL" id="MU393426">
    <property type="protein sequence ID" value="KAI4870007.1"/>
    <property type="molecule type" value="Genomic_DNA"/>
</dbReference>
<name>A0ACB9ZE60_9PEZI</name>
<organism evidence="1 2">
    <name type="scientific">Hypoxylon rubiginosum</name>
    <dbReference type="NCBI Taxonomy" id="110542"/>
    <lineage>
        <taxon>Eukaryota</taxon>
        <taxon>Fungi</taxon>
        <taxon>Dikarya</taxon>
        <taxon>Ascomycota</taxon>
        <taxon>Pezizomycotina</taxon>
        <taxon>Sordariomycetes</taxon>
        <taxon>Xylariomycetidae</taxon>
        <taxon>Xylariales</taxon>
        <taxon>Hypoxylaceae</taxon>
        <taxon>Hypoxylon</taxon>
    </lineage>
</organism>